<feature type="signal peptide" evidence="2">
    <location>
        <begin position="1"/>
        <end position="20"/>
    </location>
</feature>
<proteinExistence type="predicted"/>
<feature type="region of interest" description="Disordered" evidence="1">
    <location>
        <begin position="128"/>
        <end position="178"/>
    </location>
</feature>
<keyword evidence="2" id="KW-0732">Signal</keyword>
<keyword evidence="4" id="KW-1185">Reference proteome</keyword>
<gene>
    <name evidence="3" type="ORF">HG543_50385</name>
</gene>
<organism evidence="3 4">
    <name type="scientific">Pyxidicoccus fallax</name>
    <dbReference type="NCBI Taxonomy" id="394095"/>
    <lineage>
        <taxon>Bacteria</taxon>
        <taxon>Pseudomonadati</taxon>
        <taxon>Myxococcota</taxon>
        <taxon>Myxococcia</taxon>
        <taxon>Myxococcales</taxon>
        <taxon>Cystobacterineae</taxon>
        <taxon>Myxococcaceae</taxon>
        <taxon>Pyxidicoccus</taxon>
    </lineage>
</organism>
<evidence type="ECO:0000256" key="2">
    <source>
        <dbReference type="SAM" id="SignalP"/>
    </source>
</evidence>
<dbReference type="RefSeq" id="WP_169352130.1">
    <property type="nucleotide sequence ID" value="NZ_JABBJJ010000513.1"/>
</dbReference>
<feature type="chain" id="PRO_5032962230" description="Lipoprotein" evidence="2">
    <location>
        <begin position="21"/>
        <end position="271"/>
    </location>
</feature>
<evidence type="ECO:0000256" key="1">
    <source>
        <dbReference type="SAM" id="MobiDB-lite"/>
    </source>
</evidence>
<name>A0A848LYU7_9BACT</name>
<reference evidence="3 4" key="1">
    <citation type="submission" date="2020-04" db="EMBL/GenBank/DDBJ databases">
        <title>Draft genome of Pyxidicoccus fallax type strain.</title>
        <authorList>
            <person name="Whitworth D.E."/>
        </authorList>
    </citation>
    <scope>NUCLEOTIDE SEQUENCE [LARGE SCALE GENOMIC DNA]</scope>
    <source>
        <strain evidence="3 4">DSM 14698</strain>
    </source>
</reference>
<evidence type="ECO:0008006" key="5">
    <source>
        <dbReference type="Google" id="ProtNLM"/>
    </source>
</evidence>
<dbReference type="Proteomes" id="UP000518300">
    <property type="component" value="Unassembled WGS sequence"/>
</dbReference>
<comment type="caution">
    <text evidence="3">The sequence shown here is derived from an EMBL/GenBank/DDBJ whole genome shotgun (WGS) entry which is preliminary data.</text>
</comment>
<sequence length="271" mass="28082">MSRAVALLATVLLLACSGGGTLPSPEILSVTPNQVTVPEGAPAEERQFVRISLDAVIAVHVDYGREEARTEAVRVWIGGQVARLTELAQDGTLEVEVPASLPGGTYDIRVALADGREAVRSSALTLVPVSPRSDDEPNPVDCPKGLDAGVSFPADAGTLPDAGGPEDPGPGGPIRPGDVTGFELEDVEDQQSGVPFPITIRAVGPRAAHFEEGVEVTINKKGTVSPTKVGPFVRGEYTALITVDAQGGNVKVTVTDAFGAQGTTNGFKIRK</sequence>
<protein>
    <recommendedName>
        <fullName evidence="5">Lipoprotein</fullName>
    </recommendedName>
</protein>
<dbReference type="EMBL" id="JABBJJ010000513">
    <property type="protein sequence ID" value="NMO23016.1"/>
    <property type="molecule type" value="Genomic_DNA"/>
</dbReference>
<dbReference type="AlphaFoldDB" id="A0A848LYU7"/>
<dbReference type="PROSITE" id="PS51257">
    <property type="entry name" value="PROKAR_LIPOPROTEIN"/>
    <property type="match status" value="1"/>
</dbReference>
<evidence type="ECO:0000313" key="3">
    <source>
        <dbReference type="EMBL" id="NMO23016.1"/>
    </source>
</evidence>
<accession>A0A848LYU7</accession>
<evidence type="ECO:0000313" key="4">
    <source>
        <dbReference type="Proteomes" id="UP000518300"/>
    </source>
</evidence>